<evidence type="ECO:0000313" key="2">
    <source>
        <dbReference type="Proteomes" id="UP000001096"/>
    </source>
</evidence>
<dbReference type="Proteomes" id="UP000001096">
    <property type="component" value="Unassembled WGS sequence"/>
</dbReference>
<dbReference type="RefSeq" id="WP_006019305.1">
    <property type="nucleotide sequence ID" value="NZ_KB375282.1"/>
</dbReference>
<organism evidence="1 2">
    <name type="scientific">Afipia broomeae ATCC 49717</name>
    <dbReference type="NCBI Taxonomy" id="883078"/>
    <lineage>
        <taxon>Bacteria</taxon>
        <taxon>Pseudomonadati</taxon>
        <taxon>Pseudomonadota</taxon>
        <taxon>Alphaproteobacteria</taxon>
        <taxon>Hyphomicrobiales</taxon>
        <taxon>Nitrobacteraceae</taxon>
        <taxon>Afipia</taxon>
    </lineage>
</organism>
<gene>
    <name evidence="1" type="ORF">HMPREF9695_00597</name>
</gene>
<proteinExistence type="predicted"/>
<name>K8PPQ8_9BRAD</name>
<dbReference type="AlphaFoldDB" id="K8PPQ8"/>
<reference evidence="1 2" key="1">
    <citation type="submission" date="2012-04" db="EMBL/GenBank/DDBJ databases">
        <title>The Genome Sequence of Afipia broomeae ATCC 49717.</title>
        <authorList>
            <consortium name="The Broad Institute Genome Sequencing Platform"/>
            <person name="Earl A."/>
            <person name="Ward D."/>
            <person name="Feldgarden M."/>
            <person name="Gevers D."/>
            <person name="Huys G."/>
            <person name="Walker B."/>
            <person name="Young S.K."/>
            <person name="Zeng Q."/>
            <person name="Gargeya S."/>
            <person name="Fitzgerald M."/>
            <person name="Haas B."/>
            <person name="Abouelleil A."/>
            <person name="Alvarado L."/>
            <person name="Arachchi H.M."/>
            <person name="Berlin A."/>
            <person name="Chapman S.B."/>
            <person name="Goldberg J."/>
            <person name="Griggs A."/>
            <person name="Gujja S."/>
            <person name="Hansen M."/>
            <person name="Howarth C."/>
            <person name="Imamovic A."/>
            <person name="Larimer J."/>
            <person name="McCowen C."/>
            <person name="Montmayeur A."/>
            <person name="Murphy C."/>
            <person name="Neiman D."/>
            <person name="Pearson M."/>
            <person name="Priest M."/>
            <person name="Roberts A."/>
            <person name="Saif S."/>
            <person name="Shea T."/>
            <person name="Sisk P."/>
            <person name="Sykes S."/>
            <person name="Wortman J."/>
            <person name="Nusbaum C."/>
            <person name="Birren B."/>
        </authorList>
    </citation>
    <scope>NUCLEOTIDE SEQUENCE [LARGE SCALE GENOMIC DNA]</scope>
    <source>
        <strain evidence="1 2">ATCC 49717</strain>
    </source>
</reference>
<keyword evidence="2" id="KW-1185">Reference proteome</keyword>
<accession>K8PPQ8</accession>
<dbReference type="HOGENOM" id="CLU_196551_0_0_5"/>
<evidence type="ECO:0000313" key="1">
    <source>
        <dbReference type="EMBL" id="EKS41505.1"/>
    </source>
</evidence>
<dbReference type="PATRIC" id="fig|883078.3.peg.619"/>
<sequence>MKDVKARIEKLLVDAVDCEIIAKLATNNTKRESFERLAEAYRKMAAELQRLIDKGQFSEDAAKR</sequence>
<dbReference type="EMBL" id="AGWX01000001">
    <property type="protein sequence ID" value="EKS41505.1"/>
    <property type="molecule type" value="Genomic_DNA"/>
</dbReference>
<comment type="caution">
    <text evidence="1">The sequence shown here is derived from an EMBL/GenBank/DDBJ whole genome shotgun (WGS) entry which is preliminary data.</text>
</comment>
<protein>
    <submittedName>
        <fullName evidence="1">Uncharacterized protein</fullName>
    </submittedName>
</protein>